<accession>A0A073J3S0</accession>
<evidence type="ECO:0000313" key="3">
    <source>
        <dbReference type="Proteomes" id="UP000027746"/>
    </source>
</evidence>
<sequence length="152" mass="16343">MSKLIHPIAGTVALVTILSFWLATVWSEAFAGEQAVRMVKTLVPYGFFILVPALMAAGGSGFSLGKHMRGPLIVAKKKRMPIIAANGLLILIPSALYLSFKARTGAFDMDFYVIQAIELIAGAANITMLSLNMRDGQRLSRRRAGHPDANGA</sequence>
<comment type="caution">
    <text evidence="2">The sequence shown here is derived from an EMBL/GenBank/DDBJ whole genome shotgun (WGS) entry which is preliminary data.</text>
</comment>
<feature type="transmembrane region" description="Helical" evidence="1">
    <location>
        <begin position="82"/>
        <end position="100"/>
    </location>
</feature>
<evidence type="ECO:0000313" key="2">
    <source>
        <dbReference type="EMBL" id="KEJ96331.1"/>
    </source>
</evidence>
<keyword evidence="1" id="KW-0472">Membrane</keyword>
<keyword evidence="1" id="KW-1133">Transmembrane helix</keyword>
<feature type="transmembrane region" description="Helical" evidence="1">
    <location>
        <begin position="112"/>
        <end position="133"/>
    </location>
</feature>
<name>A0A073J3S0_9RHOB</name>
<proteinExistence type="predicted"/>
<feature type="transmembrane region" description="Helical" evidence="1">
    <location>
        <begin position="41"/>
        <end position="62"/>
    </location>
</feature>
<protein>
    <submittedName>
        <fullName evidence="2">Uncharacterized protein</fullName>
    </submittedName>
</protein>
<keyword evidence="3" id="KW-1185">Reference proteome</keyword>
<keyword evidence="1" id="KW-0812">Transmembrane</keyword>
<dbReference type="GeneID" id="68869360"/>
<dbReference type="RefSeq" id="WP_037923578.1">
    <property type="nucleotide sequence ID" value="NZ_CP054599.1"/>
</dbReference>
<evidence type="ECO:0000256" key="1">
    <source>
        <dbReference type="SAM" id="Phobius"/>
    </source>
</evidence>
<dbReference type="EMBL" id="JAMD01000003">
    <property type="protein sequence ID" value="KEJ96331.1"/>
    <property type="molecule type" value="Genomic_DNA"/>
</dbReference>
<dbReference type="OrthoDB" id="5195601at2"/>
<dbReference type="AlphaFoldDB" id="A0A073J3S0"/>
<reference evidence="2 3" key="1">
    <citation type="submission" date="2014-01" db="EMBL/GenBank/DDBJ databases">
        <title>Sulfitobacter sp. H3 (MCCC 1A00686) Genome Sequencing.</title>
        <authorList>
            <person name="Lai Q."/>
            <person name="Hong Z."/>
        </authorList>
    </citation>
    <scope>NUCLEOTIDE SEQUENCE [LARGE SCALE GENOMIC DNA]</scope>
    <source>
        <strain evidence="2 3">H3</strain>
    </source>
</reference>
<gene>
    <name evidence="2" type="ORF">SUH3_13290</name>
</gene>
<organism evidence="2 3">
    <name type="scientific">Pseudosulfitobacter pseudonitzschiae</name>
    <dbReference type="NCBI Taxonomy" id="1402135"/>
    <lineage>
        <taxon>Bacteria</taxon>
        <taxon>Pseudomonadati</taxon>
        <taxon>Pseudomonadota</taxon>
        <taxon>Alphaproteobacteria</taxon>
        <taxon>Rhodobacterales</taxon>
        <taxon>Roseobacteraceae</taxon>
        <taxon>Pseudosulfitobacter</taxon>
    </lineage>
</organism>
<dbReference type="Proteomes" id="UP000027746">
    <property type="component" value="Unassembled WGS sequence"/>
</dbReference>